<proteinExistence type="predicted"/>
<dbReference type="EMBL" id="GBRH01257102">
    <property type="protein sequence ID" value="JAD40793.1"/>
    <property type="molecule type" value="Transcribed_RNA"/>
</dbReference>
<reference evidence="1" key="1">
    <citation type="submission" date="2014-09" db="EMBL/GenBank/DDBJ databases">
        <authorList>
            <person name="Magalhaes I.L.F."/>
            <person name="Oliveira U."/>
            <person name="Santos F.R."/>
            <person name="Vidigal T.H.D.A."/>
            <person name="Brescovit A.D."/>
            <person name="Santos A.J."/>
        </authorList>
    </citation>
    <scope>NUCLEOTIDE SEQUENCE</scope>
    <source>
        <tissue evidence="1">Shoot tissue taken approximately 20 cm above the soil surface</tissue>
    </source>
</reference>
<accession>A0A0A8ZSX9</accession>
<dbReference type="AlphaFoldDB" id="A0A0A8ZSX9"/>
<sequence length="19" mass="2144">MFSLGITLSKSNKYPKSNK</sequence>
<evidence type="ECO:0000313" key="1">
    <source>
        <dbReference type="EMBL" id="JAD40793.1"/>
    </source>
</evidence>
<organism evidence="1">
    <name type="scientific">Arundo donax</name>
    <name type="common">Giant reed</name>
    <name type="synonym">Donax arundinaceus</name>
    <dbReference type="NCBI Taxonomy" id="35708"/>
    <lineage>
        <taxon>Eukaryota</taxon>
        <taxon>Viridiplantae</taxon>
        <taxon>Streptophyta</taxon>
        <taxon>Embryophyta</taxon>
        <taxon>Tracheophyta</taxon>
        <taxon>Spermatophyta</taxon>
        <taxon>Magnoliopsida</taxon>
        <taxon>Liliopsida</taxon>
        <taxon>Poales</taxon>
        <taxon>Poaceae</taxon>
        <taxon>PACMAD clade</taxon>
        <taxon>Arundinoideae</taxon>
        <taxon>Arundineae</taxon>
        <taxon>Arundo</taxon>
    </lineage>
</organism>
<reference evidence="1" key="2">
    <citation type="journal article" date="2015" name="Data Brief">
        <title>Shoot transcriptome of the giant reed, Arundo donax.</title>
        <authorList>
            <person name="Barrero R.A."/>
            <person name="Guerrero F.D."/>
            <person name="Moolhuijzen P."/>
            <person name="Goolsby J.A."/>
            <person name="Tidwell J."/>
            <person name="Bellgard S.E."/>
            <person name="Bellgard M.I."/>
        </authorList>
    </citation>
    <scope>NUCLEOTIDE SEQUENCE</scope>
    <source>
        <tissue evidence="1">Shoot tissue taken approximately 20 cm above the soil surface</tissue>
    </source>
</reference>
<protein>
    <submittedName>
        <fullName evidence="1">Uncharacterized protein</fullName>
    </submittedName>
</protein>
<name>A0A0A8ZSX9_ARUDO</name>